<dbReference type="Proteomes" id="UP001501444">
    <property type="component" value="Unassembled WGS sequence"/>
</dbReference>
<keyword evidence="5" id="KW-1185">Reference proteome</keyword>
<dbReference type="SUPFAM" id="SSF51569">
    <property type="entry name" value="Aldolase"/>
    <property type="match status" value="1"/>
</dbReference>
<keyword evidence="1" id="KW-0808">Transferase</keyword>
<accession>A0ABP5SW60</accession>
<evidence type="ECO:0000256" key="1">
    <source>
        <dbReference type="ARBA" id="ARBA00022679"/>
    </source>
</evidence>
<dbReference type="PANTHER" id="PTHR42880">
    <property type="entry name" value="HOMOCITRATE SYNTHASE"/>
    <property type="match status" value="1"/>
</dbReference>
<dbReference type="EMBL" id="BAAARV010000019">
    <property type="protein sequence ID" value="GAA2340092.1"/>
    <property type="molecule type" value="Genomic_DNA"/>
</dbReference>
<dbReference type="PROSITE" id="PS50991">
    <property type="entry name" value="PYR_CT"/>
    <property type="match status" value="1"/>
</dbReference>
<feature type="region of interest" description="Disordered" evidence="2">
    <location>
        <begin position="1"/>
        <end position="22"/>
    </location>
</feature>
<name>A0ABP5SW60_9ACTN</name>
<dbReference type="RefSeq" id="WP_344612273.1">
    <property type="nucleotide sequence ID" value="NZ_BAAARV010000019.1"/>
</dbReference>
<proteinExistence type="predicted"/>
<evidence type="ECO:0000313" key="5">
    <source>
        <dbReference type="Proteomes" id="UP001501444"/>
    </source>
</evidence>
<evidence type="ECO:0000313" key="4">
    <source>
        <dbReference type="EMBL" id="GAA2340092.1"/>
    </source>
</evidence>
<dbReference type="PANTHER" id="PTHR42880:SF1">
    <property type="entry name" value="ISOPROPYLMALATE_HOMOCITRATE_CITRAMALATE SYNTHASE FAMILY PROTEIN"/>
    <property type="match status" value="1"/>
</dbReference>
<feature type="region of interest" description="Disordered" evidence="2">
    <location>
        <begin position="388"/>
        <end position="416"/>
    </location>
</feature>
<feature type="domain" description="Pyruvate carboxyltransferase" evidence="3">
    <location>
        <begin position="18"/>
        <end position="276"/>
    </location>
</feature>
<protein>
    <recommendedName>
        <fullName evidence="3">Pyruvate carboxyltransferase domain-containing protein</fullName>
    </recommendedName>
</protein>
<dbReference type="Gene3D" id="3.20.20.70">
    <property type="entry name" value="Aldolase class I"/>
    <property type="match status" value="1"/>
</dbReference>
<evidence type="ECO:0000259" key="3">
    <source>
        <dbReference type="PROSITE" id="PS50991"/>
    </source>
</evidence>
<dbReference type="Pfam" id="PF00682">
    <property type="entry name" value="HMGL-like"/>
    <property type="match status" value="1"/>
</dbReference>
<dbReference type="InterPro" id="IPR000891">
    <property type="entry name" value="PYR_CT"/>
</dbReference>
<dbReference type="InterPro" id="IPR013785">
    <property type="entry name" value="Aldolase_TIM"/>
</dbReference>
<reference evidence="5" key="1">
    <citation type="journal article" date="2019" name="Int. J. Syst. Evol. Microbiol.">
        <title>The Global Catalogue of Microorganisms (GCM) 10K type strain sequencing project: providing services to taxonomists for standard genome sequencing and annotation.</title>
        <authorList>
            <consortium name="The Broad Institute Genomics Platform"/>
            <consortium name="The Broad Institute Genome Sequencing Center for Infectious Disease"/>
            <person name="Wu L."/>
            <person name="Ma J."/>
        </authorList>
    </citation>
    <scope>NUCLEOTIDE SEQUENCE [LARGE SCALE GENOMIC DNA]</scope>
    <source>
        <strain evidence="5">JCM 3272</strain>
    </source>
</reference>
<gene>
    <name evidence="4" type="ORF">GCM10010170_022740</name>
</gene>
<sequence length="416" mass="43993">MQVSVATPSAGPPHTPRPRVSDATLRDSAHMPGVDFTPQDAAVIAGLLRDVGIDAIEAGIVSGADPCDTELCRAVLDEVGPERAMTLILARNREQVRRDLELVAALGFTSVMVSVPTSPSHARLKLGTDSRRRVTALATASIAEAKARGMVTTFSAEDGARTDVGFLEEYVAAGAEAGADRFRFAETVSALRVNDAAEIVGRLVRAVPGIEVEIHSHNMLGLAVANALAAAEAGAHWISATVGGLGERGGNTPLAEVLACMWRFWDDRRYDLSRLTELTREVAARGGSAFSGSAGPTAEHAFRYEIAGQWSHPEDFEAVPAELVGNARDVRVRRRLRPALLRACLPAELLDGLDLDAVVAGILAHDLPDGTATLSLADLRRAVAGYAGRAADTGPSREADAPQEQETAAPRQRELV</sequence>
<organism evidence="4 5">
    <name type="scientific">Dactylosporangium salmoneum</name>
    <dbReference type="NCBI Taxonomy" id="53361"/>
    <lineage>
        <taxon>Bacteria</taxon>
        <taxon>Bacillati</taxon>
        <taxon>Actinomycetota</taxon>
        <taxon>Actinomycetes</taxon>
        <taxon>Micromonosporales</taxon>
        <taxon>Micromonosporaceae</taxon>
        <taxon>Dactylosporangium</taxon>
    </lineage>
</organism>
<evidence type="ECO:0000256" key="2">
    <source>
        <dbReference type="SAM" id="MobiDB-lite"/>
    </source>
</evidence>
<comment type="caution">
    <text evidence="4">The sequence shown here is derived from an EMBL/GenBank/DDBJ whole genome shotgun (WGS) entry which is preliminary data.</text>
</comment>